<keyword evidence="1" id="KW-1133">Transmembrane helix</keyword>
<keyword evidence="1" id="KW-0812">Transmembrane</keyword>
<dbReference type="EMBL" id="JAAGVY010000003">
    <property type="protein sequence ID" value="NEN22420.1"/>
    <property type="molecule type" value="Genomic_DNA"/>
</dbReference>
<keyword evidence="3" id="KW-1185">Reference proteome</keyword>
<dbReference type="RefSeq" id="WP_163283149.1">
    <property type="nucleotide sequence ID" value="NZ_JAAGVY010000003.1"/>
</dbReference>
<comment type="caution">
    <text evidence="2">The sequence shown here is derived from an EMBL/GenBank/DDBJ whole genome shotgun (WGS) entry which is preliminary data.</text>
</comment>
<feature type="transmembrane region" description="Helical" evidence="1">
    <location>
        <begin position="60"/>
        <end position="78"/>
    </location>
</feature>
<feature type="transmembrane region" description="Helical" evidence="1">
    <location>
        <begin position="7"/>
        <end position="27"/>
    </location>
</feature>
<accession>A0A7K3WLA6</accession>
<keyword evidence="1" id="KW-0472">Membrane</keyword>
<reference evidence="2 3" key="1">
    <citation type="submission" date="2020-02" db="EMBL/GenBank/DDBJ databases">
        <title>Out from the shadows clarifying the taxonomy of the family Cryomorphaceae and related taxa by utilizing the GTDB taxonomic framework.</title>
        <authorList>
            <person name="Bowman J.P."/>
        </authorList>
    </citation>
    <scope>NUCLEOTIDE SEQUENCE [LARGE SCALE GENOMIC DNA]</scope>
    <source>
        <strain evidence="2 3">QSSC 1-22</strain>
    </source>
</reference>
<feature type="transmembrane region" description="Helical" evidence="1">
    <location>
        <begin position="33"/>
        <end position="53"/>
    </location>
</feature>
<protein>
    <submittedName>
        <fullName evidence="2">Uncharacterized protein</fullName>
    </submittedName>
</protein>
<sequence length="267" mass="29852">MQEIGRIVGRYLFPILLILIGLSLLLFSQGQTIWYKLGGAGILIVGVLGFLFVKGIINRQVQVIVAVVIAVGALFLAFKDYDVIKDRLAYDTKKQKIESHIIQRLKDIRKAEVAYQKEYGAYTPSFDTLIDFLKNGQVSLIKRFGALPDTVPTEEMARELGLIHQMPDSLTEEQVIASGMIVRDTILVPVDTYVFDQSDSSNRKYKLYLDSLPYVPFGKHKFVLETGTVESGGVTQSVFLVKDPKPFANQLMVGSLEKANTSGNWKE</sequence>
<proteinExistence type="predicted"/>
<name>A0A7K3WLA6_9FLAO</name>
<evidence type="ECO:0000313" key="3">
    <source>
        <dbReference type="Proteomes" id="UP000486602"/>
    </source>
</evidence>
<evidence type="ECO:0000313" key="2">
    <source>
        <dbReference type="EMBL" id="NEN22420.1"/>
    </source>
</evidence>
<gene>
    <name evidence="2" type="ORF">G3O08_02750</name>
</gene>
<dbReference type="AlphaFoldDB" id="A0A7K3WLA6"/>
<dbReference type="Proteomes" id="UP000486602">
    <property type="component" value="Unassembled WGS sequence"/>
</dbReference>
<evidence type="ECO:0000256" key="1">
    <source>
        <dbReference type="SAM" id="Phobius"/>
    </source>
</evidence>
<organism evidence="2 3">
    <name type="scientific">Cryomorpha ignava</name>
    <dbReference type="NCBI Taxonomy" id="101383"/>
    <lineage>
        <taxon>Bacteria</taxon>
        <taxon>Pseudomonadati</taxon>
        <taxon>Bacteroidota</taxon>
        <taxon>Flavobacteriia</taxon>
        <taxon>Flavobacteriales</taxon>
        <taxon>Cryomorphaceae</taxon>
        <taxon>Cryomorpha</taxon>
    </lineage>
</organism>